<feature type="chain" id="PRO_5042888913" evidence="1">
    <location>
        <begin position="22"/>
        <end position="146"/>
    </location>
</feature>
<gene>
    <name evidence="2" type="ORF">RI129_000827</name>
</gene>
<protein>
    <submittedName>
        <fullName evidence="2">Uncharacterized protein</fullName>
    </submittedName>
</protein>
<reference evidence="2 3" key="1">
    <citation type="journal article" date="2024" name="Insects">
        <title>An Improved Chromosome-Level Genome Assembly of the Firefly Pyrocoelia pectoralis.</title>
        <authorList>
            <person name="Fu X."/>
            <person name="Meyer-Rochow V.B."/>
            <person name="Ballantyne L."/>
            <person name="Zhu X."/>
        </authorList>
    </citation>
    <scope>NUCLEOTIDE SEQUENCE [LARGE SCALE GENOMIC DNA]</scope>
    <source>
        <strain evidence="2">XCY_ONT2</strain>
    </source>
</reference>
<keyword evidence="1" id="KW-0732">Signal</keyword>
<organism evidence="2 3">
    <name type="scientific">Pyrocoelia pectoralis</name>
    <dbReference type="NCBI Taxonomy" id="417401"/>
    <lineage>
        <taxon>Eukaryota</taxon>
        <taxon>Metazoa</taxon>
        <taxon>Ecdysozoa</taxon>
        <taxon>Arthropoda</taxon>
        <taxon>Hexapoda</taxon>
        <taxon>Insecta</taxon>
        <taxon>Pterygota</taxon>
        <taxon>Neoptera</taxon>
        <taxon>Endopterygota</taxon>
        <taxon>Coleoptera</taxon>
        <taxon>Polyphaga</taxon>
        <taxon>Elateriformia</taxon>
        <taxon>Elateroidea</taxon>
        <taxon>Lampyridae</taxon>
        <taxon>Lampyrinae</taxon>
        <taxon>Pyrocoelia</taxon>
    </lineage>
</organism>
<evidence type="ECO:0000313" key="2">
    <source>
        <dbReference type="EMBL" id="KAK5649798.1"/>
    </source>
</evidence>
<proteinExistence type="predicted"/>
<evidence type="ECO:0000256" key="1">
    <source>
        <dbReference type="SAM" id="SignalP"/>
    </source>
</evidence>
<dbReference type="EMBL" id="JAVRBK010000001">
    <property type="protein sequence ID" value="KAK5649798.1"/>
    <property type="molecule type" value="Genomic_DNA"/>
</dbReference>
<name>A0AAN7VV35_9COLE</name>
<comment type="caution">
    <text evidence="2">The sequence shown here is derived from an EMBL/GenBank/DDBJ whole genome shotgun (WGS) entry which is preliminary data.</text>
</comment>
<dbReference type="Proteomes" id="UP001329430">
    <property type="component" value="Chromosome 1"/>
</dbReference>
<dbReference type="AlphaFoldDB" id="A0AAN7VV35"/>
<accession>A0AAN7VV35</accession>
<sequence length="146" mass="15863">MVVSFYCLAIILCFATNACECNPVQTSIRSDAIVTTGFDRSVRNPYYTNGSTDHSKTDSSNEPGWLRRQLKRFGSMFASVGNGLGGFTKRITNTLDKFCELVKTIIPVVAAVCHVGQFEFCGSVVDAPKELADALSPTNIDLSIPD</sequence>
<evidence type="ECO:0000313" key="3">
    <source>
        <dbReference type="Proteomes" id="UP001329430"/>
    </source>
</evidence>
<keyword evidence="3" id="KW-1185">Reference proteome</keyword>
<feature type="signal peptide" evidence="1">
    <location>
        <begin position="1"/>
        <end position="21"/>
    </location>
</feature>